<evidence type="ECO:0000259" key="1">
    <source>
        <dbReference type="PROSITE" id="PS51186"/>
    </source>
</evidence>
<dbReference type="AlphaFoldDB" id="A0A6N2S2M3"/>
<dbReference type="PROSITE" id="PS51186">
    <property type="entry name" value="GNAT"/>
    <property type="match status" value="1"/>
</dbReference>
<dbReference type="SUPFAM" id="SSF55729">
    <property type="entry name" value="Acyl-CoA N-acyltransferases (Nat)"/>
    <property type="match status" value="1"/>
</dbReference>
<dbReference type="InterPro" id="IPR000182">
    <property type="entry name" value="GNAT_dom"/>
</dbReference>
<dbReference type="Gene3D" id="3.40.630.30">
    <property type="match status" value="1"/>
</dbReference>
<feature type="domain" description="N-acetyltransferase" evidence="1">
    <location>
        <begin position="2"/>
        <end position="156"/>
    </location>
</feature>
<dbReference type="GO" id="GO:0016747">
    <property type="term" value="F:acyltransferase activity, transferring groups other than amino-acyl groups"/>
    <property type="evidence" value="ECO:0007669"/>
    <property type="project" value="InterPro"/>
</dbReference>
<dbReference type="InterPro" id="IPR016181">
    <property type="entry name" value="Acyl_CoA_acyltransferase"/>
</dbReference>
<protein>
    <recommendedName>
        <fullName evidence="1">N-acetyltransferase domain-containing protein</fullName>
    </recommendedName>
</protein>
<evidence type="ECO:0000313" key="2">
    <source>
        <dbReference type="EMBL" id="VYS87038.1"/>
    </source>
</evidence>
<accession>A0A6N2S2M3</accession>
<dbReference type="RefSeq" id="WP_156342024.1">
    <property type="nucleotide sequence ID" value="NZ_CACRSY010000007.1"/>
</dbReference>
<gene>
    <name evidence="2" type="ORF">BHLFYP23_01884</name>
</gene>
<dbReference type="Pfam" id="PF13527">
    <property type="entry name" value="Acetyltransf_9"/>
    <property type="match status" value="1"/>
</dbReference>
<reference evidence="2" key="1">
    <citation type="submission" date="2019-11" db="EMBL/GenBank/DDBJ databases">
        <authorList>
            <person name="Feng L."/>
        </authorList>
    </citation>
    <scope>NUCLEOTIDE SEQUENCE</scope>
    <source>
        <strain evidence="2">BhanseniiLFYP23</strain>
    </source>
</reference>
<organism evidence="2">
    <name type="scientific">Blautia hansenii</name>
    <name type="common">Ruminococcus hansenii</name>
    <dbReference type="NCBI Taxonomy" id="1322"/>
    <lineage>
        <taxon>Bacteria</taxon>
        <taxon>Bacillati</taxon>
        <taxon>Bacillota</taxon>
        <taxon>Clostridia</taxon>
        <taxon>Lachnospirales</taxon>
        <taxon>Lachnospiraceae</taxon>
        <taxon>Blautia</taxon>
    </lineage>
</organism>
<name>A0A6N2S2M3_BLAHA</name>
<proteinExistence type="predicted"/>
<dbReference type="EMBL" id="CACRSY010000007">
    <property type="protein sequence ID" value="VYS87038.1"/>
    <property type="molecule type" value="Genomic_DNA"/>
</dbReference>
<sequence length="384" mass="44369">MITYRKALPKDFPHILDFLNMVFSMSHCPHDFRQLLPKIYKEGQEQKSIHYLALENEEIKACVCVVPVTLYCGNKTITCATVGSVSVHPYSRGKGYMRKLMHMAIQDMKKNNISMSTLSGLRNRYQYYGYEKGGITFQYCFTSDNFRHCRERFPKRDINLCQIQDEKTPLLAKIQEIQENQLLFVKRNPEDFLSIMKSWNTKLYAILENQMCKGYAALQGNHILEMYLTDENLLFTSLEKCLTESNSKELFLRVSPCDSHLFKGCTQLFESFSISLDDNYMIFDYPKVLEFFLNVKASYIPLSSGSWNFTIKEHGSFKIQVDSGIPSVTQIENPEEHSALEFSSFDSILALFSPNHSLILDETQLPKNCNWFPLPLGLSPLDKC</sequence>
<dbReference type="CDD" id="cd04301">
    <property type="entry name" value="NAT_SF"/>
    <property type="match status" value="1"/>
</dbReference>